<dbReference type="PANTHER" id="PTHR45527">
    <property type="entry name" value="NONRIBOSOMAL PEPTIDE SYNTHETASE"/>
    <property type="match status" value="1"/>
</dbReference>
<dbReference type="InterPro" id="IPR001242">
    <property type="entry name" value="Condensation_dom"/>
</dbReference>
<evidence type="ECO:0000256" key="2">
    <source>
        <dbReference type="ARBA" id="ARBA00022450"/>
    </source>
</evidence>
<feature type="domain" description="Carrier" evidence="6">
    <location>
        <begin position="154"/>
        <end position="229"/>
    </location>
</feature>
<evidence type="ECO:0000313" key="8">
    <source>
        <dbReference type="Proteomes" id="UP001595755"/>
    </source>
</evidence>
<dbReference type="PROSITE" id="PS00012">
    <property type="entry name" value="PHOSPHOPANTETHEINE"/>
    <property type="match status" value="1"/>
</dbReference>
<comment type="cofactor">
    <cofactor evidence="1">
        <name>pantetheine 4'-phosphate</name>
        <dbReference type="ChEBI" id="CHEBI:47942"/>
    </cofactor>
</comment>
<dbReference type="InterPro" id="IPR045851">
    <property type="entry name" value="AMP-bd_C_sf"/>
</dbReference>
<keyword evidence="3" id="KW-0597">Phosphoprotein</keyword>
<keyword evidence="4" id="KW-0677">Repeat</keyword>
<dbReference type="SUPFAM" id="SSF52777">
    <property type="entry name" value="CoA-dependent acyltransferases"/>
    <property type="match status" value="2"/>
</dbReference>
<keyword evidence="5" id="KW-0045">Antibiotic biosynthesis</keyword>
<dbReference type="Gene3D" id="3.30.300.30">
    <property type="match status" value="1"/>
</dbReference>
<dbReference type="InterPro" id="IPR036736">
    <property type="entry name" value="ACP-like_sf"/>
</dbReference>
<evidence type="ECO:0000256" key="4">
    <source>
        <dbReference type="ARBA" id="ARBA00022737"/>
    </source>
</evidence>
<dbReference type="InterPro" id="IPR025110">
    <property type="entry name" value="AMP-bd_C"/>
</dbReference>
<dbReference type="SUPFAM" id="SSF47336">
    <property type="entry name" value="ACP-like"/>
    <property type="match status" value="1"/>
</dbReference>
<dbReference type="PANTHER" id="PTHR45527:SF1">
    <property type="entry name" value="FATTY ACID SYNTHASE"/>
    <property type="match status" value="1"/>
</dbReference>
<reference evidence="8" key="1">
    <citation type="journal article" date="2019" name="Int. J. Syst. Evol. Microbiol.">
        <title>The Global Catalogue of Microorganisms (GCM) 10K type strain sequencing project: providing services to taxonomists for standard genome sequencing and annotation.</title>
        <authorList>
            <consortium name="The Broad Institute Genomics Platform"/>
            <consortium name="The Broad Institute Genome Sequencing Center for Infectious Disease"/>
            <person name="Wu L."/>
            <person name="Ma J."/>
        </authorList>
    </citation>
    <scope>NUCLEOTIDE SEQUENCE [LARGE SCALE GENOMIC DNA]</scope>
    <source>
        <strain evidence="8">CGMCC 4.1641</strain>
    </source>
</reference>
<comment type="caution">
    <text evidence="7">The sequence shown here is derived from an EMBL/GenBank/DDBJ whole genome shotgun (WGS) entry which is preliminary data.</text>
</comment>
<dbReference type="SUPFAM" id="SSF56801">
    <property type="entry name" value="Acetyl-CoA synthetase-like"/>
    <property type="match status" value="1"/>
</dbReference>
<dbReference type="CDD" id="cd19531">
    <property type="entry name" value="LCL_NRPS-like"/>
    <property type="match status" value="1"/>
</dbReference>
<dbReference type="Proteomes" id="UP001595755">
    <property type="component" value="Unassembled WGS sequence"/>
</dbReference>
<dbReference type="Gene3D" id="1.10.1200.10">
    <property type="entry name" value="ACP-like"/>
    <property type="match status" value="1"/>
</dbReference>
<dbReference type="PROSITE" id="PS50075">
    <property type="entry name" value="CARRIER"/>
    <property type="match status" value="1"/>
</dbReference>
<dbReference type="Pfam" id="PF13193">
    <property type="entry name" value="AMP-binding_C"/>
    <property type="match status" value="1"/>
</dbReference>
<dbReference type="Gene3D" id="2.30.38.10">
    <property type="entry name" value="Luciferase, Domain 3"/>
    <property type="match status" value="1"/>
</dbReference>
<feature type="non-terminal residue" evidence="7">
    <location>
        <position position="1"/>
    </location>
</feature>
<sequence length="702" mass="78344">GYANQPELTAERFVANPFAAGERMYRTGDLARWTADGQIQYLGRIDDQVKIRGYRIELGEIERTLLTHESVSEAAVIAADDGMGGKRLVAYLVAESGCTSGELRKHCGERLPEYMIPALFVQLERMPLTASGKADRKALPAPEGEMETGVAYAAPTTETEKRLAELWSELLQRERVGVDDDFFAIGGHSLKAATLAARAEEQFSALVSVKDIFLNPTIRQLAHRLEVAGRTEGEYSPIPLAEKKPYYATTPAQQQMLLHEYRSPGSLSYHMPSVLELTGSLDEERLNTALAKLVARHESLRTYFGQAEGRSVQYVLTTMDVSLETMDEQSFLKDGASDWESAARAWLRPFDLSRTPLFRVGLVEHGQERHLLLLDIHHTVSDGVTSGILVRDLIALYESRPLPEVKAQLKDYSEWLVGLRADAEWERQRSFWSEKFSDGIPEYELPYDRDRSLVTELSELDQAGRYSFRLDSSVRAELEHLAGRTGTTLFMVMLAAYQALLGCWSGKTDIVTGVPSAGRTHPDLAQTAGLLLQTWAIRNRPLPGLTFEEWLGAVKVSLLEAFEHPWLAAEELTELLGEQGLIRWEANRNPLFETMFVMQNMDLGPTRADGLTWRTLPWNFAAAKLDLVLQAEAQDGEWVLAFDYRSCLFREETVAEMAEELLKLLERAAASPSTSLAELTGIDAASEAVDSDDEPFGGGFQF</sequence>
<dbReference type="InterPro" id="IPR006162">
    <property type="entry name" value="Ppantetheine_attach_site"/>
</dbReference>
<protein>
    <submittedName>
        <fullName evidence="7">Condensation domain-containing protein</fullName>
    </submittedName>
</protein>
<dbReference type="RefSeq" id="WP_378127059.1">
    <property type="nucleotide sequence ID" value="NZ_JBHSED010000032.1"/>
</dbReference>
<gene>
    <name evidence="7" type="ORF">ACFO1S_15230</name>
</gene>
<evidence type="ECO:0000259" key="6">
    <source>
        <dbReference type="PROSITE" id="PS50075"/>
    </source>
</evidence>
<evidence type="ECO:0000256" key="1">
    <source>
        <dbReference type="ARBA" id="ARBA00001957"/>
    </source>
</evidence>
<dbReference type="Pfam" id="PF00668">
    <property type="entry name" value="Condensation"/>
    <property type="match status" value="1"/>
</dbReference>
<accession>A0ABV8SB31</accession>
<dbReference type="Pfam" id="PF00550">
    <property type="entry name" value="PP-binding"/>
    <property type="match status" value="1"/>
</dbReference>
<dbReference type="Gene3D" id="3.30.559.10">
    <property type="entry name" value="Chloramphenicol acetyltransferase-like domain"/>
    <property type="match status" value="1"/>
</dbReference>
<name>A0ABV8SB31_9BACL</name>
<proteinExistence type="predicted"/>
<organism evidence="7 8">
    <name type="scientific">Cohnella boryungensis</name>
    <dbReference type="NCBI Taxonomy" id="768479"/>
    <lineage>
        <taxon>Bacteria</taxon>
        <taxon>Bacillati</taxon>
        <taxon>Bacillota</taxon>
        <taxon>Bacilli</taxon>
        <taxon>Bacillales</taxon>
        <taxon>Paenibacillaceae</taxon>
        <taxon>Cohnella</taxon>
    </lineage>
</organism>
<keyword evidence="2" id="KW-0596">Phosphopantetheine</keyword>
<keyword evidence="8" id="KW-1185">Reference proteome</keyword>
<evidence type="ECO:0000256" key="5">
    <source>
        <dbReference type="ARBA" id="ARBA00023194"/>
    </source>
</evidence>
<evidence type="ECO:0000313" key="7">
    <source>
        <dbReference type="EMBL" id="MFC4304783.1"/>
    </source>
</evidence>
<dbReference type="Gene3D" id="3.30.559.30">
    <property type="entry name" value="Nonribosomal peptide synthetase, condensation domain"/>
    <property type="match status" value="1"/>
</dbReference>
<dbReference type="EMBL" id="JBHSED010000032">
    <property type="protein sequence ID" value="MFC4304783.1"/>
    <property type="molecule type" value="Genomic_DNA"/>
</dbReference>
<dbReference type="InterPro" id="IPR023213">
    <property type="entry name" value="CAT-like_dom_sf"/>
</dbReference>
<evidence type="ECO:0000256" key="3">
    <source>
        <dbReference type="ARBA" id="ARBA00022553"/>
    </source>
</evidence>
<dbReference type="InterPro" id="IPR009081">
    <property type="entry name" value="PP-bd_ACP"/>
</dbReference>